<feature type="region of interest" description="Disordered" evidence="1">
    <location>
        <begin position="1"/>
        <end position="44"/>
    </location>
</feature>
<dbReference type="GeneID" id="54580683"/>
<gene>
    <name evidence="2" type="ORF">BU26DRAFT_512084</name>
</gene>
<organism evidence="2 3">
    <name type="scientific">Trematosphaeria pertusa</name>
    <dbReference type="NCBI Taxonomy" id="390896"/>
    <lineage>
        <taxon>Eukaryota</taxon>
        <taxon>Fungi</taxon>
        <taxon>Dikarya</taxon>
        <taxon>Ascomycota</taxon>
        <taxon>Pezizomycotina</taxon>
        <taxon>Dothideomycetes</taxon>
        <taxon>Pleosporomycetidae</taxon>
        <taxon>Pleosporales</taxon>
        <taxon>Massarineae</taxon>
        <taxon>Trematosphaeriaceae</taxon>
        <taxon>Trematosphaeria</taxon>
    </lineage>
</organism>
<feature type="region of interest" description="Disordered" evidence="1">
    <location>
        <begin position="66"/>
        <end position="161"/>
    </location>
</feature>
<feature type="compositionally biased region" description="Basic residues" evidence="1">
    <location>
        <begin position="151"/>
        <end position="161"/>
    </location>
</feature>
<dbReference type="AlphaFoldDB" id="A0A6A6HR89"/>
<evidence type="ECO:0000313" key="2">
    <source>
        <dbReference type="EMBL" id="KAF2240626.1"/>
    </source>
</evidence>
<proteinExistence type="predicted"/>
<keyword evidence="3" id="KW-1185">Reference proteome</keyword>
<evidence type="ECO:0000256" key="1">
    <source>
        <dbReference type="SAM" id="MobiDB-lite"/>
    </source>
</evidence>
<feature type="compositionally biased region" description="Pro residues" evidence="1">
    <location>
        <begin position="119"/>
        <end position="132"/>
    </location>
</feature>
<protein>
    <submittedName>
        <fullName evidence="2">Uncharacterized protein</fullName>
    </submittedName>
</protein>
<name>A0A6A6HR89_9PLEO</name>
<dbReference type="RefSeq" id="XP_033675630.1">
    <property type="nucleotide sequence ID" value="XM_033827353.1"/>
</dbReference>
<feature type="compositionally biased region" description="Basic and acidic residues" evidence="1">
    <location>
        <begin position="93"/>
        <end position="104"/>
    </location>
</feature>
<dbReference type="Proteomes" id="UP000800094">
    <property type="component" value="Unassembled WGS sequence"/>
</dbReference>
<feature type="compositionally biased region" description="Basic and acidic residues" evidence="1">
    <location>
        <begin position="134"/>
        <end position="150"/>
    </location>
</feature>
<reference evidence="2" key="1">
    <citation type="journal article" date="2020" name="Stud. Mycol.">
        <title>101 Dothideomycetes genomes: a test case for predicting lifestyles and emergence of pathogens.</title>
        <authorList>
            <person name="Haridas S."/>
            <person name="Albert R."/>
            <person name="Binder M."/>
            <person name="Bloem J."/>
            <person name="Labutti K."/>
            <person name="Salamov A."/>
            <person name="Andreopoulos B."/>
            <person name="Baker S."/>
            <person name="Barry K."/>
            <person name="Bills G."/>
            <person name="Bluhm B."/>
            <person name="Cannon C."/>
            <person name="Castanera R."/>
            <person name="Culley D."/>
            <person name="Daum C."/>
            <person name="Ezra D."/>
            <person name="Gonzalez J."/>
            <person name="Henrissat B."/>
            <person name="Kuo A."/>
            <person name="Liang C."/>
            <person name="Lipzen A."/>
            <person name="Lutzoni F."/>
            <person name="Magnuson J."/>
            <person name="Mondo S."/>
            <person name="Nolan M."/>
            <person name="Ohm R."/>
            <person name="Pangilinan J."/>
            <person name="Park H.-J."/>
            <person name="Ramirez L."/>
            <person name="Alfaro M."/>
            <person name="Sun H."/>
            <person name="Tritt A."/>
            <person name="Yoshinaga Y."/>
            <person name="Zwiers L.-H."/>
            <person name="Turgeon B."/>
            <person name="Goodwin S."/>
            <person name="Spatafora J."/>
            <person name="Crous P."/>
            <person name="Grigoriev I."/>
        </authorList>
    </citation>
    <scope>NUCLEOTIDE SEQUENCE</scope>
    <source>
        <strain evidence="2">CBS 122368</strain>
    </source>
</reference>
<accession>A0A6A6HR89</accession>
<evidence type="ECO:0000313" key="3">
    <source>
        <dbReference type="Proteomes" id="UP000800094"/>
    </source>
</evidence>
<sequence length="161" mass="18330">MSDSSSRSANDDPTPKKRLKLKKMQRDATNQTLDQLDGFSPPTSMTFERQIANAYYYHLHPPLVNPVDEDQQSLPELLRGYPQSSPSRHSHFLRKDPTVEEHCAESTGYIPFGMAASPPLSPTGWEPPPPPDTNHYDRNQKAEEIEESKQRMKNQRRQGGD</sequence>
<dbReference type="EMBL" id="ML987216">
    <property type="protein sequence ID" value="KAF2240626.1"/>
    <property type="molecule type" value="Genomic_DNA"/>
</dbReference>